<organism evidence="1 2">
    <name type="scientific">Microbotryum intermedium</name>
    <dbReference type="NCBI Taxonomy" id="269621"/>
    <lineage>
        <taxon>Eukaryota</taxon>
        <taxon>Fungi</taxon>
        <taxon>Dikarya</taxon>
        <taxon>Basidiomycota</taxon>
        <taxon>Pucciniomycotina</taxon>
        <taxon>Microbotryomycetes</taxon>
        <taxon>Microbotryales</taxon>
        <taxon>Microbotryaceae</taxon>
        <taxon>Microbotryum</taxon>
    </lineage>
</organism>
<proteinExistence type="predicted"/>
<gene>
    <name evidence="1" type="ORF">BQ2448_394</name>
</gene>
<dbReference type="OrthoDB" id="5314930at2759"/>
<reference evidence="2" key="1">
    <citation type="submission" date="2016-09" db="EMBL/GenBank/DDBJ databases">
        <authorList>
            <person name="Jeantristanb JTB J.-T."/>
            <person name="Ricardo R."/>
        </authorList>
    </citation>
    <scope>NUCLEOTIDE SEQUENCE [LARGE SCALE GENOMIC DNA]</scope>
</reference>
<protein>
    <submittedName>
        <fullName evidence="1">BQ2448_394 protein</fullName>
    </submittedName>
</protein>
<sequence length="349" mass="39077">MRECDAADYEGPASGRWISLRHVRDKYLGTEWARSHLHKQGERHATLGSSLSPSRAESDLTIMTDSLDISLSEYVYAPYRCKRKALDVAASLEELPSVHHVAYIGDSILRTSFCGHLYPSLHNGSFGGGCTPDDPKSSRHTAKTFDHALQVSNGNRTSVKFSQRFFTGDTSTWAEALQGLGADVLVTHVVLNVGMWFVTLPEEGYMDRVTDALRLVTSTLITNSNSSSAPLRIVWPSTPSVSPGVNCFEAYKRAILKDHGILAQRVLKDFKETDPSVRVDFVDYFRLTDGRPETSTDGRHWAMESDFETVTKMRPLVGSADDAMLEWAWDVWRVRDQEEREGQGDVVWD</sequence>
<dbReference type="AlphaFoldDB" id="A0A238F8C4"/>
<keyword evidence="2" id="KW-1185">Reference proteome</keyword>
<accession>A0A238F8C4</accession>
<dbReference type="Proteomes" id="UP000198372">
    <property type="component" value="Unassembled WGS sequence"/>
</dbReference>
<evidence type="ECO:0000313" key="2">
    <source>
        <dbReference type="Proteomes" id="UP000198372"/>
    </source>
</evidence>
<name>A0A238F8C4_9BASI</name>
<dbReference type="EMBL" id="FMSP01000003">
    <property type="protein sequence ID" value="SCV68273.1"/>
    <property type="molecule type" value="Genomic_DNA"/>
</dbReference>
<evidence type="ECO:0000313" key="1">
    <source>
        <dbReference type="EMBL" id="SCV68273.1"/>
    </source>
</evidence>